<dbReference type="Proteomes" id="UP000317593">
    <property type="component" value="Unassembled WGS sequence"/>
</dbReference>
<accession>A0A521EDU0</accession>
<gene>
    <name evidence="1" type="ORF">SAMN06265218_11573</name>
</gene>
<protein>
    <submittedName>
        <fullName evidence="1">Uncharacterized protein</fullName>
    </submittedName>
</protein>
<proteinExistence type="predicted"/>
<evidence type="ECO:0000313" key="1">
    <source>
        <dbReference type="EMBL" id="SMO82045.1"/>
    </source>
</evidence>
<evidence type="ECO:0000313" key="2">
    <source>
        <dbReference type="Proteomes" id="UP000317593"/>
    </source>
</evidence>
<dbReference type="AlphaFoldDB" id="A0A521EDU0"/>
<reference evidence="1 2" key="1">
    <citation type="submission" date="2017-05" db="EMBL/GenBank/DDBJ databases">
        <authorList>
            <person name="Varghese N."/>
            <person name="Submissions S."/>
        </authorList>
    </citation>
    <scope>NUCLEOTIDE SEQUENCE [LARGE SCALE GENOMIC DNA]</scope>
    <source>
        <strain evidence="1 2">DSM 21194</strain>
    </source>
</reference>
<organism evidence="1 2">
    <name type="scientific">Fodinibius sediminis</name>
    <dbReference type="NCBI Taxonomy" id="1214077"/>
    <lineage>
        <taxon>Bacteria</taxon>
        <taxon>Pseudomonadati</taxon>
        <taxon>Balneolota</taxon>
        <taxon>Balneolia</taxon>
        <taxon>Balneolales</taxon>
        <taxon>Balneolaceae</taxon>
        <taxon>Fodinibius</taxon>
    </lineage>
</organism>
<sequence>MLQQLNLLCRENALLDMIVTIDNAVQILNEFIKSVRPVLFLGHIEKLPSHHILSLFLYLHNKGIINNSLEANFLKSFRR</sequence>
<name>A0A521EDU0_9BACT</name>
<dbReference type="EMBL" id="FXTH01000015">
    <property type="protein sequence ID" value="SMO82045.1"/>
    <property type="molecule type" value="Genomic_DNA"/>
</dbReference>
<keyword evidence="2" id="KW-1185">Reference proteome</keyword>